<evidence type="ECO:0000313" key="1">
    <source>
        <dbReference type="EMBL" id="MEJ8826059.1"/>
    </source>
</evidence>
<reference evidence="1 2" key="1">
    <citation type="submission" date="2024-03" db="EMBL/GenBank/DDBJ databases">
        <title>Novel species of the genus Variovorax.</title>
        <authorList>
            <person name="Liu Q."/>
            <person name="Xin Y.-H."/>
        </authorList>
    </citation>
    <scope>NUCLEOTIDE SEQUENCE [LARGE SCALE GENOMIC DNA]</scope>
    <source>
        <strain evidence="1 2">KACC 18501</strain>
    </source>
</reference>
<evidence type="ECO:0000313" key="2">
    <source>
        <dbReference type="Proteomes" id="UP001363010"/>
    </source>
</evidence>
<name>A0ABU8W7S5_9BURK</name>
<accession>A0ABU8W7S5</accession>
<dbReference type="Proteomes" id="UP001363010">
    <property type="component" value="Unassembled WGS sequence"/>
</dbReference>
<gene>
    <name evidence="1" type="ORF">WKW80_29205</name>
</gene>
<proteinExistence type="predicted"/>
<comment type="caution">
    <text evidence="1">The sequence shown here is derived from an EMBL/GenBank/DDBJ whole genome shotgun (WGS) entry which is preliminary data.</text>
</comment>
<protein>
    <submittedName>
        <fullName evidence="1">Uncharacterized protein</fullName>
    </submittedName>
</protein>
<dbReference type="RefSeq" id="WP_340367091.1">
    <property type="nucleotide sequence ID" value="NZ_JBBKZV010000028.1"/>
</dbReference>
<sequence>MKITRQGTIQVLAFILLTLLATGLLVAAGLSEEDTSPIHRADVRPVPAQPG</sequence>
<keyword evidence="2" id="KW-1185">Reference proteome</keyword>
<dbReference type="EMBL" id="JBBKZV010000028">
    <property type="protein sequence ID" value="MEJ8826059.1"/>
    <property type="molecule type" value="Genomic_DNA"/>
</dbReference>
<organism evidence="1 2">
    <name type="scientific">Variovorax humicola</name>
    <dbReference type="NCBI Taxonomy" id="1769758"/>
    <lineage>
        <taxon>Bacteria</taxon>
        <taxon>Pseudomonadati</taxon>
        <taxon>Pseudomonadota</taxon>
        <taxon>Betaproteobacteria</taxon>
        <taxon>Burkholderiales</taxon>
        <taxon>Comamonadaceae</taxon>
        <taxon>Variovorax</taxon>
    </lineage>
</organism>